<keyword evidence="3" id="KW-1185">Reference proteome</keyword>
<evidence type="ECO:0000313" key="3">
    <source>
        <dbReference type="Proteomes" id="UP001165492"/>
    </source>
</evidence>
<accession>A0ABS8HRL1</accession>
<protein>
    <submittedName>
        <fullName evidence="2">NTP transferase domain-containing protein</fullName>
    </submittedName>
</protein>
<evidence type="ECO:0000313" key="2">
    <source>
        <dbReference type="EMBL" id="MCC5465815.1"/>
    </source>
</evidence>
<dbReference type="SUPFAM" id="SSF53448">
    <property type="entry name" value="Nucleotide-diphospho-sugar transferases"/>
    <property type="match status" value="1"/>
</dbReference>
<feature type="domain" description="MobA-like NTP transferase" evidence="1">
    <location>
        <begin position="25"/>
        <end position="179"/>
    </location>
</feature>
<sequence>MSNLTLPGQSKSFEYEQKGKKTTGGIIVAAGKASVRNELDPLLKIGSITIVKRIVLTFQQVGISPIVVITGHRAEEIEHDLADYGVIFLRNSQYENSQMFDSAKIGLEFLQNKCDQVIFNPVNISLFTPDTIQRMMERGEKLISPSYHGKAGHPLLVSSELIPRILTYEGNMGMRGAIENIGVERKWIAIEDEGILHDTDAIGRLDQLLKKHNHQILHPFVRISIEKESLFFNSRTKLLLILIQDTHSVRSACRHIALSYSKAWNMLNELEQELGYAVVERKHGGSKGGKTYLTKEGIDFLEKYQEFEHNVRQYAKNEFDRLF</sequence>
<keyword evidence="2" id="KW-0808">Transferase</keyword>
<dbReference type="InterPro" id="IPR029044">
    <property type="entry name" value="Nucleotide-diphossugar_trans"/>
</dbReference>
<dbReference type="InterPro" id="IPR025877">
    <property type="entry name" value="MobA-like_NTP_Trfase"/>
</dbReference>
<dbReference type="GO" id="GO:0016740">
    <property type="term" value="F:transferase activity"/>
    <property type="evidence" value="ECO:0007669"/>
    <property type="project" value="UniProtKB-KW"/>
</dbReference>
<proteinExistence type="predicted"/>
<evidence type="ECO:0000259" key="1">
    <source>
        <dbReference type="Pfam" id="PF12804"/>
    </source>
</evidence>
<dbReference type="RefSeq" id="WP_229535039.1">
    <property type="nucleotide sequence ID" value="NZ_JAJHJB010000012.1"/>
</dbReference>
<dbReference type="EMBL" id="JAJHJB010000012">
    <property type="protein sequence ID" value="MCC5465815.1"/>
    <property type="molecule type" value="Genomic_DNA"/>
</dbReference>
<dbReference type="SUPFAM" id="SSF46785">
    <property type="entry name" value="Winged helix' DNA-binding domain"/>
    <property type="match status" value="1"/>
</dbReference>
<dbReference type="Gene3D" id="3.90.550.10">
    <property type="entry name" value="Spore Coat Polysaccharide Biosynthesis Protein SpsA, Chain A"/>
    <property type="match status" value="1"/>
</dbReference>
<comment type="caution">
    <text evidence="2">The sequence shown here is derived from an EMBL/GenBank/DDBJ whole genome shotgun (WGS) entry which is preliminary data.</text>
</comment>
<gene>
    <name evidence="2" type="ORF">LMF89_10650</name>
</gene>
<reference evidence="2" key="1">
    <citation type="submission" date="2021-11" db="EMBL/GenBank/DDBJ databases">
        <title>Description of a new species Pelosinus isolated from the bottom sediments of Lake Baikal.</title>
        <authorList>
            <person name="Zakharyuk A."/>
        </authorList>
    </citation>
    <scope>NUCLEOTIDE SEQUENCE</scope>
    <source>
        <strain evidence="2">Bkl1</strain>
    </source>
</reference>
<dbReference type="InterPro" id="IPR036390">
    <property type="entry name" value="WH_DNA-bd_sf"/>
</dbReference>
<dbReference type="PANTHER" id="PTHR43777">
    <property type="entry name" value="MOLYBDENUM COFACTOR CYTIDYLYLTRANSFERASE"/>
    <property type="match status" value="1"/>
</dbReference>
<dbReference type="InterPro" id="IPR036388">
    <property type="entry name" value="WH-like_DNA-bd_sf"/>
</dbReference>
<dbReference type="Gene3D" id="1.10.10.10">
    <property type="entry name" value="Winged helix-like DNA-binding domain superfamily/Winged helix DNA-binding domain"/>
    <property type="match status" value="1"/>
</dbReference>
<name>A0ABS8HRL1_9FIRM</name>
<dbReference type="Pfam" id="PF12804">
    <property type="entry name" value="NTP_transf_3"/>
    <property type="match status" value="1"/>
</dbReference>
<dbReference type="Proteomes" id="UP001165492">
    <property type="component" value="Unassembled WGS sequence"/>
</dbReference>
<organism evidence="2 3">
    <name type="scientific">Pelosinus baikalensis</name>
    <dbReference type="NCBI Taxonomy" id="2892015"/>
    <lineage>
        <taxon>Bacteria</taxon>
        <taxon>Bacillati</taxon>
        <taxon>Bacillota</taxon>
        <taxon>Negativicutes</taxon>
        <taxon>Selenomonadales</taxon>
        <taxon>Sporomusaceae</taxon>
        <taxon>Pelosinus</taxon>
    </lineage>
</organism>
<dbReference type="PANTHER" id="PTHR43777:SF1">
    <property type="entry name" value="MOLYBDENUM COFACTOR CYTIDYLYLTRANSFERASE"/>
    <property type="match status" value="1"/>
</dbReference>